<dbReference type="AlphaFoldDB" id="A0A856MQG6"/>
<sequence length="348" mass="38598">MKTLISYYKEIQEKLKSQLERTETTEQVVKIVQDEINKLADLSGDYIRGLTPPQARLATAMLKALNQYTSILILVKLQDSILNTPEKSHSSANSQSENQLGLTELTSNTLAPFNTMIQIEKNLKSLTSLDYYKQGLSQQVQQNREVMSSLLAGGITGTLAGGYIWGLIGAITGGVIGKIVQQTQSSENTGVVSQPEPPKNTLKTSTVKIDIDKLLDHLYQAFQSIDLTVAAYAGSEEKSPKPGLENHLDLLEYLQDLMADGLDEQTQLPTTVRRRIEQAATILRRYGIETRVYQSIEEQDSGMEAWSMFYFEPSLDPQITDYITLKQALVKDNQVLLPGSVIEPASPV</sequence>
<dbReference type="RefSeq" id="WP_171977680.1">
    <property type="nucleotide sequence ID" value="NZ_CAWOXK010000001.1"/>
</dbReference>
<protein>
    <submittedName>
        <fullName evidence="1">Uncharacterized protein</fullName>
    </submittedName>
</protein>
<keyword evidence="2" id="KW-1185">Reference proteome</keyword>
<dbReference type="EMBL" id="CP030118">
    <property type="protein sequence ID" value="QDL11276.1"/>
    <property type="molecule type" value="Genomic_DNA"/>
</dbReference>
<reference evidence="1 2" key="1">
    <citation type="submission" date="2018-06" db="EMBL/GenBank/DDBJ databases">
        <title>Comparative genomics of Brasilonema spp. strains.</title>
        <authorList>
            <person name="Alvarenga D.O."/>
            <person name="Fiore M.F."/>
            <person name="Varani A.M."/>
        </authorList>
    </citation>
    <scope>NUCLEOTIDE SEQUENCE [LARGE SCALE GENOMIC DNA]</scope>
    <source>
        <strain evidence="1 2">CENA114</strain>
    </source>
</reference>
<name>A0A856MQG6_9CYAN</name>
<dbReference type="KEGG" id="bsen:DP114_28305"/>
<evidence type="ECO:0000313" key="2">
    <source>
        <dbReference type="Proteomes" id="UP000503129"/>
    </source>
</evidence>
<accession>A0A856MQG6</accession>
<proteinExistence type="predicted"/>
<gene>
    <name evidence="1" type="ORF">DP114_28305</name>
</gene>
<evidence type="ECO:0000313" key="1">
    <source>
        <dbReference type="EMBL" id="QDL11276.1"/>
    </source>
</evidence>
<dbReference type="Proteomes" id="UP000503129">
    <property type="component" value="Chromosome"/>
</dbReference>
<organism evidence="1 2">
    <name type="scientific">Brasilonema sennae CENA114</name>
    <dbReference type="NCBI Taxonomy" id="415709"/>
    <lineage>
        <taxon>Bacteria</taxon>
        <taxon>Bacillati</taxon>
        <taxon>Cyanobacteriota</taxon>
        <taxon>Cyanophyceae</taxon>
        <taxon>Nostocales</taxon>
        <taxon>Scytonemataceae</taxon>
        <taxon>Brasilonema</taxon>
        <taxon>Bromeliae group (in: Brasilonema)</taxon>
    </lineage>
</organism>